<dbReference type="EMBL" id="CP097510">
    <property type="protein sequence ID" value="URE40678.1"/>
    <property type="molecule type" value="Genomic_DNA"/>
</dbReference>
<evidence type="ECO:0000313" key="7">
    <source>
        <dbReference type="Proteomes" id="UP001055439"/>
    </source>
</evidence>
<dbReference type="Gene3D" id="3.40.50.1700">
    <property type="entry name" value="Glycoside hydrolase family 3 C-terminal domain"/>
    <property type="match status" value="1"/>
</dbReference>
<dbReference type="InterPro" id="IPR002772">
    <property type="entry name" value="Glyco_hydro_3_C"/>
</dbReference>
<dbReference type="InterPro" id="IPR013783">
    <property type="entry name" value="Ig-like_fold"/>
</dbReference>
<dbReference type="GO" id="GO:0009044">
    <property type="term" value="F:xylan 1,4-beta-xylosidase activity"/>
    <property type="evidence" value="ECO:0007669"/>
    <property type="project" value="InterPro"/>
</dbReference>
<keyword evidence="1 4" id="KW-0732">Signal</keyword>
<dbReference type="InterPro" id="IPR044993">
    <property type="entry name" value="BXL"/>
</dbReference>
<keyword evidence="3" id="KW-0326">Glycosidase</keyword>
<dbReference type="InterPro" id="IPR036881">
    <property type="entry name" value="Glyco_hydro_3_C_sf"/>
</dbReference>
<dbReference type="SUPFAM" id="SSF52279">
    <property type="entry name" value="Beta-D-glucan exohydrolase, C-terminal domain"/>
    <property type="match status" value="1"/>
</dbReference>
<keyword evidence="2 6" id="KW-0378">Hydrolase</keyword>
<dbReference type="OrthoDB" id="47059at2759"/>
<evidence type="ECO:0000256" key="2">
    <source>
        <dbReference type="ARBA" id="ARBA00022801"/>
    </source>
</evidence>
<reference evidence="6" key="1">
    <citation type="submission" date="2022-05" db="EMBL/GenBank/DDBJ databases">
        <title>The Musa troglodytarum L. genome provides insights into the mechanism of non-climacteric behaviour and enrichment of carotenoids.</title>
        <authorList>
            <person name="Wang J."/>
        </authorList>
    </citation>
    <scope>NUCLEOTIDE SEQUENCE</scope>
    <source>
        <tissue evidence="6">Leaf</tissue>
    </source>
</reference>
<dbReference type="Pfam" id="PF14310">
    <property type="entry name" value="Fn3-like"/>
    <property type="match status" value="1"/>
</dbReference>
<keyword evidence="7" id="KW-1185">Reference proteome</keyword>
<dbReference type="PANTHER" id="PTHR42721">
    <property type="entry name" value="SUGAR HYDROLASE-RELATED"/>
    <property type="match status" value="1"/>
</dbReference>
<dbReference type="GO" id="GO:0045493">
    <property type="term" value="P:xylan catabolic process"/>
    <property type="evidence" value="ECO:0007669"/>
    <property type="project" value="InterPro"/>
</dbReference>
<evidence type="ECO:0000313" key="6">
    <source>
        <dbReference type="EMBL" id="URE40678.1"/>
    </source>
</evidence>
<accession>A0A9E7I147</accession>
<protein>
    <submittedName>
        <fullName evidence="6">Glycosyl hydrolase family 3 N terminal domain</fullName>
    </submittedName>
</protein>
<dbReference type="SMART" id="SM01217">
    <property type="entry name" value="Fn3_like"/>
    <property type="match status" value="1"/>
</dbReference>
<dbReference type="Gene3D" id="3.20.20.300">
    <property type="entry name" value="Glycoside hydrolase, family 3, N-terminal domain"/>
    <property type="match status" value="1"/>
</dbReference>
<dbReference type="Pfam" id="PF01915">
    <property type="entry name" value="Glyco_hydro_3_C"/>
    <property type="match status" value="1"/>
</dbReference>
<organism evidence="6 7">
    <name type="scientific">Musa troglodytarum</name>
    <name type="common">fe'i banana</name>
    <dbReference type="NCBI Taxonomy" id="320322"/>
    <lineage>
        <taxon>Eukaryota</taxon>
        <taxon>Viridiplantae</taxon>
        <taxon>Streptophyta</taxon>
        <taxon>Embryophyta</taxon>
        <taxon>Tracheophyta</taxon>
        <taxon>Spermatophyta</taxon>
        <taxon>Magnoliopsida</taxon>
        <taxon>Liliopsida</taxon>
        <taxon>Zingiberales</taxon>
        <taxon>Musaceae</taxon>
        <taxon>Musa</taxon>
    </lineage>
</organism>
<dbReference type="Proteomes" id="UP001055439">
    <property type="component" value="Chromosome 8"/>
</dbReference>
<dbReference type="FunFam" id="3.40.50.1700:FF:000001">
    <property type="entry name" value="probable beta-D-xylosidase 2"/>
    <property type="match status" value="1"/>
</dbReference>
<dbReference type="Gene3D" id="2.60.40.10">
    <property type="entry name" value="Immunoglobulins"/>
    <property type="match status" value="1"/>
</dbReference>
<evidence type="ECO:0000256" key="1">
    <source>
        <dbReference type="ARBA" id="ARBA00022729"/>
    </source>
</evidence>
<dbReference type="InterPro" id="IPR026891">
    <property type="entry name" value="Fn3-like"/>
</dbReference>
<gene>
    <name evidence="6" type="ORF">MUK42_12947</name>
</gene>
<feature type="domain" description="Fibronectin type III-like" evidence="5">
    <location>
        <begin position="741"/>
        <end position="811"/>
    </location>
</feature>
<evidence type="ECO:0000256" key="4">
    <source>
        <dbReference type="SAM" id="SignalP"/>
    </source>
</evidence>
<evidence type="ECO:0000259" key="5">
    <source>
        <dbReference type="SMART" id="SM01217"/>
    </source>
</evidence>
<dbReference type="InterPro" id="IPR001764">
    <property type="entry name" value="Glyco_hydro_3_N"/>
</dbReference>
<dbReference type="GO" id="GO:0046556">
    <property type="term" value="F:alpha-L-arabinofuranosidase activity"/>
    <property type="evidence" value="ECO:0007669"/>
    <property type="project" value="TreeGrafter"/>
</dbReference>
<proteinExistence type="predicted"/>
<dbReference type="InterPro" id="IPR017853">
    <property type="entry name" value="GH"/>
</dbReference>
<evidence type="ECO:0000256" key="3">
    <source>
        <dbReference type="ARBA" id="ARBA00023295"/>
    </source>
</evidence>
<feature type="chain" id="PRO_5039282986" evidence="4">
    <location>
        <begin position="22"/>
        <end position="823"/>
    </location>
</feature>
<dbReference type="SUPFAM" id="SSF51445">
    <property type="entry name" value="(Trans)glycosidases"/>
    <property type="match status" value="1"/>
</dbReference>
<dbReference type="AlphaFoldDB" id="A0A9E7I147"/>
<sequence length="823" mass="90319">MAASSSSLFLLLLLFVFVVSATSRHLGHSALHSYSRTQSTGLPPRSTYGPVKTNGRNYSHVCDSRRFADLGLRVTDFAYCNKNLSYAQRVKSLVGSLSLEEKVGQISDQARGVQRIGLPPYNWWSEALHGVSYVGHATYFGDIVPAATSFPTVIVSAASFNESLWKSIGQASDLTRAMHNLGHAGLTFWSPNINVVRDPRWGRILETPGEDPFLVGKYAANFVRGLQDVEGNEVAANPDSRPLKVSSCCKHYAAYDVDNWFGIDRYHFDARVAEQDMVETFLLPFEMCVKEGDVSSVMCSYNRVNGIPACADPKLLSQTLRDDWKLHGYIVSDCDSLEVMHHGHKWLGDTPEAAVSQTLRAGLDLDCGDYFYSFTESAVAQGIVRESYIDNALKNLYTVLMRLGFFDGMPKYESLAEDDICTKDNIELAADAARQGIVLLKNDHNILPLCKDKYKKLALVGPHTNATEAMIGNYEGTPCRYVSPLDAFSAEGNVEYDLGCTVWCWEKEAHQRAKEIAARADATIIFAGISLEVEAESLDRDDLLIPYGQSNFITEVTEASKGPVILVIFSAGGLDISSIARDNTKVSAILWAGYPGAEGGRAIADVVYGRYNPGGRLPITWFKSEYTKLLPMTSMPLRPIDELGYPGRTYKFFDGQTVYPFGYGLSYTQFNYTLKSVPSSVVVKLDPLQLCLPLTYKPNASLEEEHAGAACQSVSVADTACNHEIDFEVEVANTGKFDGNHVVIVYSKPPAGVAGAPIKQVVAFRRVFVLAGASSSVKFSIDACKSLSIVEKTAYKVLPRGQHTIVVGDDEPTVSFPVEVDFN</sequence>
<dbReference type="InterPro" id="IPR036962">
    <property type="entry name" value="Glyco_hydro_3_N_sf"/>
</dbReference>
<dbReference type="FunFam" id="3.20.20.300:FF:000010">
    <property type="entry name" value="Putative beta-D-xylosidase 5"/>
    <property type="match status" value="1"/>
</dbReference>
<feature type="signal peptide" evidence="4">
    <location>
        <begin position="1"/>
        <end position="21"/>
    </location>
</feature>
<dbReference type="PANTHER" id="PTHR42721:SF11">
    <property type="entry name" value="BETA-D-XYLOSIDASE 5-RELATED"/>
    <property type="match status" value="1"/>
</dbReference>
<dbReference type="Pfam" id="PF00933">
    <property type="entry name" value="Glyco_hydro_3"/>
    <property type="match status" value="1"/>
</dbReference>
<name>A0A9E7I147_9LILI</name>
<dbReference type="GO" id="GO:0031222">
    <property type="term" value="P:arabinan catabolic process"/>
    <property type="evidence" value="ECO:0007669"/>
    <property type="project" value="TreeGrafter"/>
</dbReference>